<protein>
    <submittedName>
        <fullName evidence="1">Uncharacterized protein</fullName>
    </submittedName>
</protein>
<gene>
    <name evidence="1" type="ORF">SDC9_165697</name>
</gene>
<name>A0A645FUZ0_9ZZZZ</name>
<proteinExistence type="predicted"/>
<dbReference type="AlphaFoldDB" id="A0A645FUZ0"/>
<accession>A0A645FUZ0</accession>
<evidence type="ECO:0000313" key="1">
    <source>
        <dbReference type="EMBL" id="MPN18337.1"/>
    </source>
</evidence>
<sequence length="56" mass="6374">MIDLSKYDAYLIVDEAGIAITNDAPEQIKTELKGINAAYFRMYGEALVNVERYLME</sequence>
<reference evidence="1" key="1">
    <citation type="submission" date="2019-08" db="EMBL/GenBank/DDBJ databases">
        <authorList>
            <person name="Kucharzyk K."/>
            <person name="Murdoch R.W."/>
            <person name="Higgins S."/>
            <person name="Loffler F."/>
        </authorList>
    </citation>
    <scope>NUCLEOTIDE SEQUENCE</scope>
</reference>
<dbReference type="EMBL" id="VSSQ01065647">
    <property type="protein sequence ID" value="MPN18337.1"/>
    <property type="molecule type" value="Genomic_DNA"/>
</dbReference>
<comment type="caution">
    <text evidence="1">The sequence shown here is derived from an EMBL/GenBank/DDBJ whole genome shotgun (WGS) entry which is preliminary data.</text>
</comment>
<organism evidence="1">
    <name type="scientific">bioreactor metagenome</name>
    <dbReference type="NCBI Taxonomy" id="1076179"/>
    <lineage>
        <taxon>unclassified sequences</taxon>
        <taxon>metagenomes</taxon>
        <taxon>ecological metagenomes</taxon>
    </lineage>
</organism>